<dbReference type="AlphaFoldDB" id="I9L605"/>
<sequence>MGILEGRTALVVGASSGVGYGCALRFVEEGANVLARASGSQNRLLR</sequence>
<accession>I9L605</accession>
<dbReference type="Gene3D" id="3.40.50.720">
    <property type="entry name" value="NAD(P)-binding Rossmann-like Domain"/>
    <property type="match status" value="1"/>
</dbReference>
<dbReference type="EMBL" id="AKVJ01000076">
    <property type="protein sequence ID" value="EIW15671.1"/>
    <property type="molecule type" value="Genomic_DNA"/>
</dbReference>
<keyword evidence="2" id="KW-1185">Reference proteome</keyword>
<reference evidence="1 2" key="1">
    <citation type="journal article" date="2012" name="J. Bacteriol.">
        <title>Draft Genome Sequences for Two Metal-Reducing Pelosinus fermentans Strains Isolated from a Cr(VI)-Contaminated Site and for Type Strain R7.</title>
        <authorList>
            <person name="Brown S.D."/>
            <person name="Podar M."/>
            <person name="Klingeman D.M."/>
            <person name="Johnson C.M."/>
            <person name="Yang Z.K."/>
            <person name="Utturkar S.M."/>
            <person name="Land M.L."/>
            <person name="Mosher J.J."/>
            <person name="Hurt R.A.Jr."/>
            <person name="Phelps T.J."/>
            <person name="Palumbo A.V."/>
            <person name="Arkin A.P."/>
            <person name="Hazen T.C."/>
            <person name="Elias D.A."/>
        </authorList>
    </citation>
    <scope>NUCLEOTIDE SEQUENCE [LARGE SCALE GENOMIC DNA]</scope>
    <source>
        <strain evidence="1 2">B4</strain>
    </source>
</reference>
<comment type="caution">
    <text evidence="1">The sequence shown here is derived from an EMBL/GenBank/DDBJ whole genome shotgun (WGS) entry which is preliminary data.</text>
</comment>
<evidence type="ECO:0000313" key="2">
    <source>
        <dbReference type="Proteomes" id="UP000004324"/>
    </source>
</evidence>
<dbReference type="PROSITE" id="PS51257">
    <property type="entry name" value="PROKAR_LIPOPROTEIN"/>
    <property type="match status" value="1"/>
</dbReference>
<dbReference type="SUPFAM" id="SSF51735">
    <property type="entry name" value="NAD(P)-binding Rossmann-fold domains"/>
    <property type="match status" value="1"/>
</dbReference>
<name>I9L605_9FIRM</name>
<evidence type="ECO:0000313" key="1">
    <source>
        <dbReference type="EMBL" id="EIW15671.1"/>
    </source>
</evidence>
<protein>
    <submittedName>
        <fullName evidence="1">Short-chain dehydrogenase/reductase SDR</fullName>
    </submittedName>
</protein>
<dbReference type="InterPro" id="IPR036291">
    <property type="entry name" value="NAD(P)-bd_dom_sf"/>
</dbReference>
<dbReference type="OrthoDB" id="9803333at2"/>
<dbReference type="Proteomes" id="UP000004324">
    <property type="component" value="Unassembled WGS sequence"/>
</dbReference>
<proteinExistence type="predicted"/>
<dbReference type="PATRIC" id="fig|1149862.3.peg.4391"/>
<organism evidence="1 2">
    <name type="scientific">Pelosinus fermentans B4</name>
    <dbReference type="NCBI Taxonomy" id="1149862"/>
    <lineage>
        <taxon>Bacteria</taxon>
        <taxon>Bacillati</taxon>
        <taxon>Bacillota</taxon>
        <taxon>Negativicutes</taxon>
        <taxon>Selenomonadales</taxon>
        <taxon>Sporomusaceae</taxon>
        <taxon>Pelosinus</taxon>
    </lineage>
</organism>
<gene>
    <name evidence="1" type="ORF">FB4_1360</name>
</gene>